<accession>A0A0D1EFC1</accession>
<reference evidence="1 2" key="1">
    <citation type="submission" date="2015-02" db="EMBL/GenBank/DDBJ databases">
        <title>Genome Sequence of Jannaschia aquimarina DSM28248, a member of the Roseobacter clade.</title>
        <authorList>
            <person name="Voget S."/>
            <person name="Daniel R."/>
        </authorList>
    </citation>
    <scope>NUCLEOTIDE SEQUENCE [LARGE SCALE GENOMIC DNA]</scope>
    <source>
        <strain evidence="1 2">GSW-M26</strain>
    </source>
</reference>
<dbReference type="Proteomes" id="UP000032232">
    <property type="component" value="Unassembled WGS sequence"/>
</dbReference>
<organism evidence="1 2">
    <name type="scientific">Jannaschia aquimarina</name>
    <dbReference type="NCBI Taxonomy" id="935700"/>
    <lineage>
        <taxon>Bacteria</taxon>
        <taxon>Pseudomonadati</taxon>
        <taxon>Pseudomonadota</taxon>
        <taxon>Alphaproteobacteria</taxon>
        <taxon>Rhodobacterales</taxon>
        <taxon>Roseobacteraceae</taxon>
        <taxon>Jannaschia</taxon>
    </lineage>
</organism>
<evidence type="ECO:0000313" key="1">
    <source>
        <dbReference type="EMBL" id="KIT15591.1"/>
    </source>
</evidence>
<protein>
    <submittedName>
        <fullName evidence="1">Uncharacterized protein</fullName>
    </submittedName>
</protein>
<sequence length="223" mass="24562">MSLHSAPGAVRLPEPSLAHRSFSPRSKGHCTADVVIDGRRLHLESHTELMALLCLWASPGVVAVREQQLYEWFDHDGVVHEHFFDLVADFADGTTVAYAVRPVARLSLRYRKEMEIIRQQAIAEGAFDDVRFLTERSFDAATRHNAALLQGSRHPDPDVDAAARDVVRGMSGTATIGDLRGRIGRGGAGFRAVVRLVGAGVLAPLRHERLTSSTLLLKKDHFQ</sequence>
<keyword evidence="2" id="KW-1185">Reference proteome</keyword>
<dbReference type="RefSeq" id="WP_052500962.1">
    <property type="nucleotide sequence ID" value="NZ_FZPF01000009.1"/>
</dbReference>
<gene>
    <name evidence="1" type="ORF">jaqu_26880</name>
</gene>
<dbReference type="STRING" id="935700.jaqu_26880"/>
<dbReference type="EMBL" id="JYFE01000048">
    <property type="protein sequence ID" value="KIT15591.1"/>
    <property type="molecule type" value="Genomic_DNA"/>
</dbReference>
<comment type="caution">
    <text evidence="1">The sequence shown here is derived from an EMBL/GenBank/DDBJ whole genome shotgun (WGS) entry which is preliminary data.</text>
</comment>
<dbReference type="AlphaFoldDB" id="A0A0D1EFC1"/>
<evidence type="ECO:0000313" key="2">
    <source>
        <dbReference type="Proteomes" id="UP000032232"/>
    </source>
</evidence>
<dbReference type="PATRIC" id="fig|935700.4.peg.2780"/>
<proteinExistence type="predicted"/>
<name>A0A0D1EFC1_9RHOB</name>